<dbReference type="STRING" id="128403.WA1_10540"/>
<keyword evidence="2" id="KW-1185">Reference proteome</keyword>
<dbReference type="AlphaFoldDB" id="A0A139XFL9"/>
<organism evidence="1 2">
    <name type="scientific">Scytonema hofmannii PCC 7110</name>
    <dbReference type="NCBI Taxonomy" id="128403"/>
    <lineage>
        <taxon>Bacteria</taxon>
        <taxon>Bacillati</taxon>
        <taxon>Cyanobacteriota</taxon>
        <taxon>Cyanophyceae</taxon>
        <taxon>Nostocales</taxon>
        <taxon>Scytonemataceae</taxon>
        <taxon>Scytonema</taxon>
    </lineage>
</organism>
<sequence length="97" mass="11323">MHELYSERNVAIVRISKIIEKLIEDNSLYRERLDKEGMIQHLAKFVDKFSPEYVKSIPDDELTNRINKILVIEAVSGTLNDLTPEQIKMYDESVEGR</sequence>
<name>A0A139XFL9_9CYAN</name>
<proteinExistence type="predicted"/>
<comment type="caution">
    <text evidence="1">The sequence shown here is derived from an EMBL/GenBank/DDBJ whole genome shotgun (WGS) entry which is preliminary data.</text>
</comment>
<protein>
    <submittedName>
        <fullName evidence="1">Uncharacterized protein</fullName>
    </submittedName>
</protein>
<dbReference type="Proteomes" id="UP000076925">
    <property type="component" value="Unassembled WGS sequence"/>
</dbReference>
<dbReference type="OrthoDB" id="428375at2"/>
<dbReference type="RefSeq" id="WP_017743970.1">
    <property type="nucleotide sequence ID" value="NZ_KQ976354.1"/>
</dbReference>
<accession>A0A139XFL9</accession>
<evidence type="ECO:0000313" key="2">
    <source>
        <dbReference type="Proteomes" id="UP000076925"/>
    </source>
</evidence>
<reference evidence="1 2" key="1">
    <citation type="journal article" date="2013" name="Genome Biol. Evol.">
        <title>Genomes of Stigonematalean cyanobacteria (subsection V) and the evolution of oxygenic photosynthesis from prokaryotes to plastids.</title>
        <authorList>
            <person name="Dagan T."/>
            <person name="Roettger M."/>
            <person name="Stucken K."/>
            <person name="Landan G."/>
            <person name="Koch R."/>
            <person name="Major P."/>
            <person name="Gould S.B."/>
            <person name="Goremykin V.V."/>
            <person name="Rippka R."/>
            <person name="Tandeau de Marsac N."/>
            <person name="Gugger M."/>
            <person name="Lockhart P.J."/>
            <person name="Allen J.F."/>
            <person name="Brune I."/>
            <person name="Maus I."/>
            <person name="Puhler A."/>
            <person name="Martin W.F."/>
        </authorList>
    </citation>
    <scope>NUCLEOTIDE SEQUENCE [LARGE SCALE GENOMIC DNA]</scope>
    <source>
        <strain evidence="1 2">PCC 7110</strain>
    </source>
</reference>
<evidence type="ECO:0000313" key="1">
    <source>
        <dbReference type="EMBL" id="KYC43495.1"/>
    </source>
</evidence>
<gene>
    <name evidence="1" type="ORF">WA1_10540</name>
</gene>
<dbReference type="EMBL" id="ANNX02000013">
    <property type="protein sequence ID" value="KYC43495.1"/>
    <property type="molecule type" value="Genomic_DNA"/>
</dbReference>